<evidence type="ECO:0000256" key="3">
    <source>
        <dbReference type="ARBA" id="ARBA00007809"/>
    </source>
</evidence>
<feature type="transmembrane region" description="Helical" evidence="13">
    <location>
        <begin position="70"/>
        <end position="89"/>
    </location>
</feature>
<dbReference type="InterPro" id="IPR047664">
    <property type="entry name" value="SWEET"/>
</dbReference>
<keyword evidence="11" id="KW-0333">Golgi apparatus</keyword>
<keyword evidence="12 13" id="KW-0472">Membrane</keyword>
<feature type="transmembrane region" description="Helical" evidence="13">
    <location>
        <begin position="6"/>
        <end position="26"/>
    </location>
</feature>
<protein>
    <recommendedName>
        <fullName evidence="4">Sugar transporter SWEET1</fullName>
    </recommendedName>
</protein>
<dbReference type="Proteomes" id="UP000005238">
    <property type="component" value="Unassembled WGS sequence"/>
</dbReference>
<keyword evidence="15" id="KW-1185">Reference proteome</keyword>
<dbReference type="PANTHER" id="PTHR10791">
    <property type="entry name" value="RAG1-ACTIVATING PROTEIN 1"/>
    <property type="match status" value="1"/>
</dbReference>
<dbReference type="VEuPathDB" id="FungiDB:KRP22_11368"/>
<evidence type="ECO:0000256" key="6">
    <source>
        <dbReference type="ARBA" id="ARBA00022475"/>
    </source>
</evidence>
<evidence type="ECO:0000313" key="14">
    <source>
        <dbReference type="EnsemblProtists" id="Phyra74272"/>
    </source>
</evidence>
<dbReference type="eggNOG" id="KOG1623">
    <property type="taxonomic scope" value="Eukaryota"/>
</dbReference>
<keyword evidence="7" id="KW-0762">Sugar transport</keyword>
<evidence type="ECO:0000256" key="5">
    <source>
        <dbReference type="ARBA" id="ARBA00022448"/>
    </source>
</evidence>
<dbReference type="Pfam" id="PF03083">
    <property type="entry name" value="MtN3_slv"/>
    <property type="match status" value="2"/>
</dbReference>
<keyword evidence="10 13" id="KW-1133">Transmembrane helix</keyword>
<dbReference type="EnsemblProtists" id="Phyra74272">
    <property type="protein sequence ID" value="Phyra74272"/>
    <property type="gene ID" value="Phyra74272"/>
</dbReference>
<dbReference type="FunFam" id="1.20.1280.290:FF:000007">
    <property type="entry name" value="Bidirectional sugar transporter SWEET7"/>
    <property type="match status" value="1"/>
</dbReference>
<dbReference type="GO" id="GO:0000139">
    <property type="term" value="C:Golgi membrane"/>
    <property type="evidence" value="ECO:0007669"/>
    <property type="project" value="UniProtKB-SubCell"/>
</dbReference>
<dbReference type="FunFam" id="1.20.1280.290:FF:000004">
    <property type="entry name" value="Sugar transporter SWEET"/>
    <property type="match status" value="1"/>
</dbReference>
<evidence type="ECO:0000313" key="15">
    <source>
        <dbReference type="Proteomes" id="UP000005238"/>
    </source>
</evidence>
<keyword evidence="9" id="KW-0677">Repeat</keyword>
<dbReference type="InterPro" id="IPR004316">
    <property type="entry name" value="SWEET_rpt"/>
</dbReference>
<proteinExistence type="inferred from homology"/>
<evidence type="ECO:0000256" key="4">
    <source>
        <dbReference type="ARBA" id="ARBA00021741"/>
    </source>
</evidence>
<evidence type="ECO:0000256" key="13">
    <source>
        <dbReference type="SAM" id="Phobius"/>
    </source>
</evidence>
<evidence type="ECO:0000256" key="7">
    <source>
        <dbReference type="ARBA" id="ARBA00022597"/>
    </source>
</evidence>
<accession>H3GF15</accession>
<evidence type="ECO:0000256" key="10">
    <source>
        <dbReference type="ARBA" id="ARBA00022989"/>
    </source>
</evidence>
<organism evidence="14 15">
    <name type="scientific">Phytophthora ramorum</name>
    <name type="common">Sudden oak death agent</name>
    <dbReference type="NCBI Taxonomy" id="164328"/>
    <lineage>
        <taxon>Eukaryota</taxon>
        <taxon>Sar</taxon>
        <taxon>Stramenopiles</taxon>
        <taxon>Oomycota</taxon>
        <taxon>Peronosporomycetes</taxon>
        <taxon>Peronosporales</taxon>
        <taxon>Peronosporaceae</taxon>
        <taxon>Phytophthora</taxon>
    </lineage>
</organism>
<dbReference type="Gene3D" id="1.20.1280.290">
    <property type="match status" value="2"/>
</dbReference>
<dbReference type="PANTHER" id="PTHR10791:SF30">
    <property type="entry name" value="SUGAR TRANSPORTER SWEET1"/>
    <property type="match status" value="1"/>
</dbReference>
<keyword evidence="5" id="KW-0813">Transport</keyword>
<dbReference type="EMBL" id="DS566004">
    <property type="status" value="NOT_ANNOTATED_CDS"/>
    <property type="molecule type" value="Genomic_DNA"/>
</dbReference>
<feature type="transmembrane region" description="Helical" evidence="13">
    <location>
        <begin position="134"/>
        <end position="155"/>
    </location>
</feature>
<keyword evidence="8 13" id="KW-0812">Transmembrane</keyword>
<feature type="transmembrane region" description="Helical" evidence="13">
    <location>
        <begin position="47"/>
        <end position="64"/>
    </location>
</feature>
<evidence type="ECO:0000256" key="12">
    <source>
        <dbReference type="ARBA" id="ARBA00023136"/>
    </source>
</evidence>
<dbReference type="OMA" id="ERSTWAF"/>
<dbReference type="VEuPathDB" id="FungiDB:KRP23_4572"/>
<sequence>MSAHASAVMAARVLTLITTLMMRVSLLPDFRRMHKNHSTGDMSVMPCLLLLVNSYTVMFYAIAIDDMLPLFATAILGIVTGVFFNYFFYRWTAHKRHVMTIFIIAFFVSAIITIYSVLAIFGKTGQSHSSIDTTMGFMTIATTTGVYASPMATIVRVIRTKTASSMPFTMGVVNVLNSFCWALYSGLVGNMFILAPNIAGLALGSTQLVLTCIYRRGDPYDEADLSVVIVSPVQDGDYNRKLSGLKSPSFAALESPKAPWEQHGGHV</sequence>
<dbReference type="AlphaFoldDB" id="H3GF15"/>
<evidence type="ECO:0000256" key="2">
    <source>
        <dbReference type="ARBA" id="ARBA00004653"/>
    </source>
</evidence>
<evidence type="ECO:0000256" key="1">
    <source>
        <dbReference type="ARBA" id="ARBA00004651"/>
    </source>
</evidence>
<dbReference type="GO" id="GO:0008643">
    <property type="term" value="P:carbohydrate transport"/>
    <property type="evidence" value="ECO:0000318"/>
    <property type="project" value="GO_Central"/>
</dbReference>
<evidence type="ECO:0000256" key="11">
    <source>
        <dbReference type="ARBA" id="ARBA00023034"/>
    </source>
</evidence>
<dbReference type="InParanoid" id="H3GF15"/>
<feature type="transmembrane region" description="Helical" evidence="13">
    <location>
        <begin position="167"/>
        <end position="187"/>
    </location>
</feature>
<reference evidence="15" key="1">
    <citation type="journal article" date="2006" name="Science">
        <title>Phytophthora genome sequences uncover evolutionary origins and mechanisms of pathogenesis.</title>
        <authorList>
            <person name="Tyler B.M."/>
            <person name="Tripathy S."/>
            <person name="Zhang X."/>
            <person name="Dehal P."/>
            <person name="Jiang R.H."/>
            <person name="Aerts A."/>
            <person name="Arredondo F.D."/>
            <person name="Baxter L."/>
            <person name="Bensasson D."/>
            <person name="Beynon J.L."/>
            <person name="Chapman J."/>
            <person name="Damasceno C.M."/>
            <person name="Dorrance A.E."/>
            <person name="Dou D."/>
            <person name="Dickerman A.W."/>
            <person name="Dubchak I.L."/>
            <person name="Garbelotto M."/>
            <person name="Gijzen M."/>
            <person name="Gordon S.G."/>
            <person name="Govers F."/>
            <person name="Grunwald N.J."/>
            <person name="Huang W."/>
            <person name="Ivors K.L."/>
            <person name="Jones R.W."/>
            <person name="Kamoun S."/>
            <person name="Krampis K."/>
            <person name="Lamour K.H."/>
            <person name="Lee M.K."/>
            <person name="McDonald W.H."/>
            <person name="Medina M."/>
            <person name="Meijer H.J."/>
            <person name="Nordberg E.K."/>
            <person name="Maclean D.J."/>
            <person name="Ospina-Giraldo M.D."/>
            <person name="Morris P.F."/>
            <person name="Phuntumart V."/>
            <person name="Putnam N.H."/>
            <person name="Rash S."/>
            <person name="Rose J.K."/>
            <person name="Sakihama Y."/>
            <person name="Salamov A.A."/>
            <person name="Savidor A."/>
            <person name="Scheuring C.F."/>
            <person name="Smith B.M."/>
            <person name="Sobral B.W."/>
            <person name="Terry A."/>
            <person name="Torto-Alalibo T.A."/>
            <person name="Win J."/>
            <person name="Xu Z."/>
            <person name="Zhang H."/>
            <person name="Grigoriev I.V."/>
            <person name="Rokhsar D.S."/>
            <person name="Boore J.L."/>
        </authorList>
    </citation>
    <scope>NUCLEOTIDE SEQUENCE [LARGE SCALE GENOMIC DNA]</scope>
    <source>
        <strain evidence="15">Pr102</strain>
    </source>
</reference>
<reference evidence="14" key="2">
    <citation type="submission" date="2015-06" db="UniProtKB">
        <authorList>
            <consortium name="EnsemblProtists"/>
        </authorList>
    </citation>
    <scope>IDENTIFICATION</scope>
    <source>
        <strain evidence="14">Pr102</strain>
    </source>
</reference>
<name>H3GF15_PHYRM</name>
<comment type="subcellular location">
    <subcellularLocation>
        <location evidence="1">Cell membrane</location>
        <topology evidence="1">Multi-pass membrane protein</topology>
    </subcellularLocation>
    <subcellularLocation>
        <location evidence="2">Golgi apparatus membrane</location>
        <topology evidence="2">Multi-pass membrane protein</topology>
    </subcellularLocation>
</comment>
<comment type="similarity">
    <text evidence="3">Belongs to the SWEET sugar transporter family.</text>
</comment>
<dbReference type="HOGENOM" id="CLU_048643_2_2_1"/>
<evidence type="ECO:0000256" key="9">
    <source>
        <dbReference type="ARBA" id="ARBA00022737"/>
    </source>
</evidence>
<keyword evidence="6" id="KW-1003">Cell membrane</keyword>
<dbReference type="GO" id="GO:0016020">
    <property type="term" value="C:membrane"/>
    <property type="evidence" value="ECO:0000318"/>
    <property type="project" value="GO_Central"/>
</dbReference>
<evidence type="ECO:0000256" key="8">
    <source>
        <dbReference type="ARBA" id="ARBA00022692"/>
    </source>
</evidence>
<dbReference type="GO" id="GO:0005886">
    <property type="term" value="C:plasma membrane"/>
    <property type="evidence" value="ECO:0007669"/>
    <property type="project" value="UniProtKB-SubCell"/>
</dbReference>
<feature type="transmembrane region" description="Helical" evidence="13">
    <location>
        <begin position="101"/>
        <end position="122"/>
    </location>
</feature>
<dbReference type="GO" id="GO:0051119">
    <property type="term" value="F:sugar transmembrane transporter activity"/>
    <property type="evidence" value="ECO:0000318"/>
    <property type="project" value="GO_Central"/>
</dbReference>